<comment type="similarity">
    <text evidence="2">Belongs to the Ca(2+):cation antiporter (CaCA) (TC 2.A.19) family.</text>
</comment>
<evidence type="ECO:0000256" key="15">
    <source>
        <dbReference type="ARBA" id="ARBA00023136"/>
    </source>
</evidence>
<dbReference type="GO" id="GO:0005886">
    <property type="term" value="C:plasma membrane"/>
    <property type="evidence" value="ECO:0007669"/>
    <property type="project" value="UniProtKB-SubCell"/>
</dbReference>
<keyword evidence="16" id="KW-0739">Sodium transport</keyword>
<proteinExistence type="inferred from homology"/>
<dbReference type="PROSITE" id="PS00018">
    <property type="entry name" value="EF_HAND_1"/>
    <property type="match status" value="2"/>
</dbReference>
<evidence type="ECO:0000256" key="11">
    <source>
        <dbReference type="ARBA" id="ARBA00022989"/>
    </source>
</evidence>
<dbReference type="InterPro" id="IPR002048">
    <property type="entry name" value="EF_hand_dom"/>
</dbReference>
<name>A0A8T2RPS6_CERRI</name>
<dbReference type="GO" id="GO:0015369">
    <property type="term" value="F:calcium:proton antiporter activity"/>
    <property type="evidence" value="ECO:0007669"/>
    <property type="project" value="TreeGrafter"/>
</dbReference>
<dbReference type="CDD" id="cd00051">
    <property type="entry name" value="EFh"/>
    <property type="match status" value="1"/>
</dbReference>
<dbReference type="EMBL" id="CM035430">
    <property type="protein sequence ID" value="KAH7297687.1"/>
    <property type="molecule type" value="Genomic_DNA"/>
</dbReference>
<dbReference type="OMA" id="ANPWMES"/>
<keyword evidence="14" id="KW-0406">Ion transport</keyword>
<feature type="transmembrane region" description="Helical" evidence="18">
    <location>
        <begin position="630"/>
        <end position="650"/>
    </location>
</feature>
<evidence type="ECO:0000313" key="21">
    <source>
        <dbReference type="Proteomes" id="UP000825935"/>
    </source>
</evidence>
<gene>
    <name evidence="20" type="ORF">KP509_25G007100</name>
</gene>
<feature type="transmembrane region" description="Helical" evidence="18">
    <location>
        <begin position="699"/>
        <end position="718"/>
    </location>
</feature>
<evidence type="ECO:0000313" key="20">
    <source>
        <dbReference type="EMBL" id="KAH7297687.1"/>
    </source>
</evidence>
<keyword evidence="17" id="KW-0175">Coiled coil</keyword>
<dbReference type="GO" id="GO:0005774">
    <property type="term" value="C:vacuolar membrane"/>
    <property type="evidence" value="ECO:0007669"/>
    <property type="project" value="UniProtKB-ARBA"/>
</dbReference>
<evidence type="ECO:0000256" key="8">
    <source>
        <dbReference type="ARBA" id="ARBA00022723"/>
    </source>
</evidence>
<accession>A0A8T2RPS6</accession>
<feature type="transmembrane region" description="Helical" evidence="18">
    <location>
        <begin position="136"/>
        <end position="156"/>
    </location>
</feature>
<evidence type="ECO:0000256" key="14">
    <source>
        <dbReference type="ARBA" id="ARBA00023065"/>
    </source>
</evidence>
<dbReference type="Pfam" id="PF01699">
    <property type="entry name" value="Na_Ca_ex"/>
    <property type="match status" value="1"/>
</dbReference>
<keyword evidence="6" id="KW-0109">Calcium transport</keyword>
<evidence type="ECO:0000259" key="19">
    <source>
        <dbReference type="PROSITE" id="PS50222"/>
    </source>
</evidence>
<keyword evidence="7 18" id="KW-0812">Transmembrane</keyword>
<evidence type="ECO:0000256" key="10">
    <source>
        <dbReference type="ARBA" id="ARBA00022837"/>
    </source>
</evidence>
<dbReference type="Gene3D" id="1.20.1420.30">
    <property type="entry name" value="NCX, central ion-binding region"/>
    <property type="match status" value="1"/>
</dbReference>
<evidence type="ECO:0000256" key="4">
    <source>
        <dbReference type="ARBA" id="ARBA00022449"/>
    </source>
</evidence>
<reference evidence="20" key="1">
    <citation type="submission" date="2021-08" db="EMBL/GenBank/DDBJ databases">
        <title>WGS assembly of Ceratopteris richardii.</title>
        <authorList>
            <person name="Marchant D.B."/>
            <person name="Chen G."/>
            <person name="Jenkins J."/>
            <person name="Shu S."/>
            <person name="Leebens-Mack J."/>
            <person name="Grimwood J."/>
            <person name="Schmutz J."/>
            <person name="Soltis P."/>
            <person name="Soltis D."/>
            <person name="Chen Z.-H."/>
        </authorList>
    </citation>
    <scope>NUCLEOTIDE SEQUENCE</scope>
    <source>
        <strain evidence="20">Whitten #5841</strain>
        <tissue evidence="20">Leaf</tissue>
    </source>
</reference>
<comment type="caution">
    <text evidence="20">The sequence shown here is derived from an EMBL/GenBank/DDBJ whole genome shotgun (WGS) entry which is preliminary data.</text>
</comment>
<feature type="domain" description="EF-hand" evidence="19">
    <location>
        <begin position="455"/>
        <end position="490"/>
    </location>
</feature>
<evidence type="ECO:0000256" key="16">
    <source>
        <dbReference type="ARBA" id="ARBA00023201"/>
    </source>
</evidence>
<keyword evidence="9" id="KW-0677">Repeat</keyword>
<evidence type="ECO:0000256" key="17">
    <source>
        <dbReference type="SAM" id="Coils"/>
    </source>
</evidence>
<organism evidence="20 21">
    <name type="scientific">Ceratopteris richardii</name>
    <name type="common">Triangle waterfern</name>
    <dbReference type="NCBI Taxonomy" id="49495"/>
    <lineage>
        <taxon>Eukaryota</taxon>
        <taxon>Viridiplantae</taxon>
        <taxon>Streptophyta</taxon>
        <taxon>Embryophyta</taxon>
        <taxon>Tracheophyta</taxon>
        <taxon>Polypodiopsida</taxon>
        <taxon>Polypodiidae</taxon>
        <taxon>Polypodiales</taxon>
        <taxon>Pteridineae</taxon>
        <taxon>Pteridaceae</taxon>
        <taxon>Parkerioideae</taxon>
        <taxon>Ceratopteris</taxon>
    </lineage>
</organism>
<protein>
    <recommendedName>
        <fullName evidence="19">EF-hand domain-containing protein</fullName>
    </recommendedName>
</protein>
<keyword evidence="13" id="KW-0915">Sodium</keyword>
<dbReference type="InterPro" id="IPR004837">
    <property type="entry name" value="NaCa_Exmemb"/>
</dbReference>
<dbReference type="InterPro" id="IPR044880">
    <property type="entry name" value="NCX_ion-bd_dom_sf"/>
</dbReference>
<keyword evidence="3" id="KW-0813">Transport</keyword>
<dbReference type="SMART" id="SM00054">
    <property type="entry name" value="EFh"/>
    <property type="match status" value="2"/>
</dbReference>
<evidence type="ECO:0000256" key="1">
    <source>
        <dbReference type="ARBA" id="ARBA00004651"/>
    </source>
</evidence>
<dbReference type="GO" id="GO:0006874">
    <property type="term" value="P:intracellular calcium ion homeostasis"/>
    <property type="evidence" value="ECO:0007669"/>
    <property type="project" value="TreeGrafter"/>
</dbReference>
<keyword evidence="12" id="KW-0346">Stress response</keyword>
<feature type="transmembrane region" description="Helical" evidence="18">
    <location>
        <begin position="725"/>
        <end position="745"/>
    </location>
</feature>
<evidence type="ECO:0000256" key="6">
    <source>
        <dbReference type="ARBA" id="ARBA00022568"/>
    </source>
</evidence>
<dbReference type="Gene3D" id="1.10.238.10">
    <property type="entry name" value="EF-hand"/>
    <property type="match status" value="1"/>
</dbReference>
<evidence type="ECO:0000256" key="9">
    <source>
        <dbReference type="ARBA" id="ARBA00022737"/>
    </source>
</evidence>
<evidence type="ECO:0000256" key="7">
    <source>
        <dbReference type="ARBA" id="ARBA00022692"/>
    </source>
</evidence>
<evidence type="ECO:0000256" key="5">
    <source>
        <dbReference type="ARBA" id="ARBA00022475"/>
    </source>
</evidence>
<keyword evidence="21" id="KW-1185">Reference proteome</keyword>
<dbReference type="Proteomes" id="UP000825935">
    <property type="component" value="Chromosome 25"/>
</dbReference>
<feature type="transmembrane region" description="Helical" evidence="18">
    <location>
        <begin position="260"/>
        <end position="285"/>
    </location>
</feature>
<keyword evidence="8" id="KW-0479">Metal-binding</keyword>
<feature type="transmembrane region" description="Helical" evidence="18">
    <location>
        <begin position="671"/>
        <end position="693"/>
    </location>
</feature>
<feature type="coiled-coil region" evidence="17">
    <location>
        <begin position="559"/>
        <end position="586"/>
    </location>
</feature>
<dbReference type="InterPro" id="IPR004713">
    <property type="entry name" value="CaH_exchang"/>
</dbReference>
<evidence type="ECO:0000256" key="13">
    <source>
        <dbReference type="ARBA" id="ARBA00023053"/>
    </source>
</evidence>
<dbReference type="PROSITE" id="PS50222">
    <property type="entry name" value="EF_HAND_2"/>
    <property type="match status" value="2"/>
</dbReference>
<dbReference type="Pfam" id="PF13499">
    <property type="entry name" value="EF-hand_7"/>
    <property type="match status" value="1"/>
</dbReference>
<feature type="domain" description="EF-hand" evidence="19">
    <location>
        <begin position="495"/>
        <end position="530"/>
    </location>
</feature>
<keyword evidence="4" id="KW-0050">Antiport</keyword>
<evidence type="ECO:0000256" key="3">
    <source>
        <dbReference type="ARBA" id="ARBA00022448"/>
    </source>
</evidence>
<dbReference type="InterPro" id="IPR018247">
    <property type="entry name" value="EF_Hand_1_Ca_BS"/>
</dbReference>
<keyword evidence="15 18" id="KW-0472">Membrane</keyword>
<dbReference type="OrthoDB" id="26525at2759"/>
<evidence type="ECO:0000256" key="2">
    <source>
        <dbReference type="ARBA" id="ARBA00008170"/>
    </source>
</evidence>
<keyword evidence="5" id="KW-1003">Cell membrane</keyword>
<comment type="subcellular location">
    <subcellularLocation>
        <location evidence="1">Cell membrane</location>
        <topology evidence="1">Multi-pass membrane protein</topology>
    </subcellularLocation>
</comment>
<dbReference type="InterPro" id="IPR011992">
    <property type="entry name" value="EF-hand-dom_pair"/>
</dbReference>
<keyword evidence="10" id="KW-0106">Calcium</keyword>
<dbReference type="GO" id="GO:0006814">
    <property type="term" value="P:sodium ion transport"/>
    <property type="evidence" value="ECO:0007669"/>
    <property type="project" value="UniProtKB-KW"/>
</dbReference>
<dbReference type="FunFam" id="1.20.1420.30:FF:000019">
    <property type="entry name" value="Sodium/calcium exchanger NCL2"/>
    <property type="match status" value="1"/>
</dbReference>
<feature type="transmembrane region" description="Helical" evidence="18">
    <location>
        <begin position="388"/>
        <end position="408"/>
    </location>
</feature>
<dbReference type="PANTHER" id="PTHR31503">
    <property type="entry name" value="VACUOLAR CALCIUM ION TRANSPORTER"/>
    <property type="match status" value="1"/>
</dbReference>
<sequence length="752" mass="82801">MKIERMIADVSLNAHLHDAFWLSMWPSSFSSLPKSSACLSARRRLPPSVNSLQPAGLQLSRRCSRKQQRCEQIEGFRSIRRTIQLYHAFSGDSFAITETAKHLSVLSPMLTTKVKSFLKKCSSCLWQKQCINSESLTQAVVIPVLSFLICCIPLLLNEAPAYANENFHEVVSVKFENSNMQVFSELSNSFFHEDTISPLSNPLFLLSDGMLACQEAYGLFPCSNSLPGNLFLILAYGFLLLTAAKLISKGSEQLLEVMNPGLIGGLLLPVLGALPDAALICTSGIGGTVEEAQQEVLVGIGVLAGSTTLILSGAWAGSLVAGRCDLSGPGNTAKDLTLTRGYDLFHTGITTDEQTRWGALIMIFSVAPYICAQLPLLDQHPEEGPESALAGCILALSGMVLYCSYQVASPWLQKKKIEEARLQLLRTSALQSISSFSSNLILSSSASPHEWSELPADRILREIFTYFDRNEDGKIQQDELRGLILGLNIDSGSFEDEEQVEKWLNEFDLNTDGMLSEAEFLVGIRNWANRVTKQRRAFKFQQIRDSIALNDPKFWGSKLEEAREALKLLELELEQDEEVSSSAEGENSYIDASKLYKESAIYLVLGALLAALFSDPLIDSIQGFSNASRIPPFFVAFVVVPFASNASELFSSIIFAMKKRKRNISLTYSQIYGSVTMNNTLCLGIFLAIVYARGLTWDFSSEVTVVLLNILSVGLIGVSRTTFPLWYAAPVISLYFISLGGVALLDNLLGWH</sequence>
<evidence type="ECO:0000256" key="18">
    <source>
        <dbReference type="SAM" id="Phobius"/>
    </source>
</evidence>
<evidence type="ECO:0000256" key="12">
    <source>
        <dbReference type="ARBA" id="ARBA00023016"/>
    </source>
</evidence>
<feature type="transmembrane region" description="Helical" evidence="18">
    <location>
        <begin position="230"/>
        <end position="248"/>
    </location>
</feature>
<keyword evidence="11 18" id="KW-1133">Transmembrane helix</keyword>
<dbReference type="AlphaFoldDB" id="A0A8T2RPS6"/>
<dbReference type="SUPFAM" id="SSF47473">
    <property type="entry name" value="EF-hand"/>
    <property type="match status" value="1"/>
</dbReference>
<feature type="transmembrane region" description="Helical" evidence="18">
    <location>
        <begin position="297"/>
        <end position="321"/>
    </location>
</feature>
<dbReference type="PANTHER" id="PTHR31503:SF36">
    <property type="entry name" value="SODIUM_CALCIUM EXCHANGER MEMBRANE REGION DOMAIN-CONTAINING PROTEIN"/>
    <property type="match status" value="1"/>
</dbReference>
<feature type="transmembrane region" description="Helical" evidence="18">
    <location>
        <begin position="357"/>
        <end position="376"/>
    </location>
</feature>
<dbReference type="GO" id="GO:0005509">
    <property type="term" value="F:calcium ion binding"/>
    <property type="evidence" value="ECO:0007669"/>
    <property type="project" value="InterPro"/>
</dbReference>
<feature type="transmembrane region" description="Helical" evidence="18">
    <location>
        <begin position="600"/>
        <end position="618"/>
    </location>
</feature>